<sequence>MAILPTEIAIATDD</sequence>
<accession>A0A2P2QF60</accession>
<reference evidence="1" key="1">
    <citation type="submission" date="2018-02" db="EMBL/GenBank/DDBJ databases">
        <title>Rhizophora mucronata_Transcriptome.</title>
        <authorList>
            <person name="Meera S.P."/>
            <person name="Sreeshan A."/>
            <person name="Augustine A."/>
        </authorList>
    </citation>
    <scope>NUCLEOTIDE SEQUENCE</scope>
    <source>
        <tissue evidence="1">Leaf</tissue>
    </source>
</reference>
<organism evidence="1">
    <name type="scientific">Rhizophora mucronata</name>
    <name type="common">Asiatic mangrove</name>
    <dbReference type="NCBI Taxonomy" id="61149"/>
    <lineage>
        <taxon>Eukaryota</taxon>
        <taxon>Viridiplantae</taxon>
        <taxon>Streptophyta</taxon>
        <taxon>Embryophyta</taxon>
        <taxon>Tracheophyta</taxon>
        <taxon>Spermatophyta</taxon>
        <taxon>Magnoliopsida</taxon>
        <taxon>eudicotyledons</taxon>
        <taxon>Gunneridae</taxon>
        <taxon>Pentapetalae</taxon>
        <taxon>rosids</taxon>
        <taxon>fabids</taxon>
        <taxon>Malpighiales</taxon>
        <taxon>Rhizophoraceae</taxon>
        <taxon>Rhizophora</taxon>
    </lineage>
</organism>
<dbReference type="EMBL" id="GGEC01085147">
    <property type="protein sequence ID" value="MBX65631.1"/>
    <property type="molecule type" value="Transcribed_RNA"/>
</dbReference>
<evidence type="ECO:0000313" key="1">
    <source>
        <dbReference type="EMBL" id="MBX65631.1"/>
    </source>
</evidence>
<proteinExistence type="predicted"/>
<protein>
    <submittedName>
        <fullName evidence="1">Uncharacterized protein</fullName>
    </submittedName>
</protein>
<name>A0A2P2QF60_RHIMU</name>